<proteinExistence type="predicted"/>
<evidence type="ECO:0000256" key="1">
    <source>
        <dbReference type="SAM" id="Phobius"/>
    </source>
</evidence>
<feature type="transmembrane region" description="Helical" evidence="1">
    <location>
        <begin position="27"/>
        <end position="50"/>
    </location>
</feature>
<keyword evidence="1" id="KW-1133">Transmembrane helix</keyword>
<organism evidence="2">
    <name type="scientific">Rhizophora mucronata</name>
    <name type="common">Asiatic mangrove</name>
    <dbReference type="NCBI Taxonomy" id="61149"/>
    <lineage>
        <taxon>Eukaryota</taxon>
        <taxon>Viridiplantae</taxon>
        <taxon>Streptophyta</taxon>
        <taxon>Embryophyta</taxon>
        <taxon>Tracheophyta</taxon>
        <taxon>Spermatophyta</taxon>
        <taxon>Magnoliopsida</taxon>
        <taxon>eudicotyledons</taxon>
        <taxon>Gunneridae</taxon>
        <taxon>Pentapetalae</taxon>
        <taxon>rosids</taxon>
        <taxon>fabids</taxon>
        <taxon>Malpighiales</taxon>
        <taxon>Rhizophoraceae</taxon>
        <taxon>Rhizophora</taxon>
    </lineage>
</organism>
<reference evidence="2" key="1">
    <citation type="submission" date="2018-02" db="EMBL/GenBank/DDBJ databases">
        <title>Rhizophora mucronata_Transcriptome.</title>
        <authorList>
            <person name="Meera S.P."/>
            <person name="Sreeshan A."/>
            <person name="Augustine A."/>
        </authorList>
    </citation>
    <scope>NUCLEOTIDE SEQUENCE</scope>
    <source>
        <tissue evidence="2">Leaf</tissue>
    </source>
</reference>
<evidence type="ECO:0000313" key="2">
    <source>
        <dbReference type="EMBL" id="MBX45640.1"/>
    </source>
</evidence>
<dbReference type="AlphaFoldDB" id="A0A2P2NT80"/>
<name>A0A2P2NT80_RHIMU</name>
<accession>A0A2P2NT80</accession>
<protein>
    <submittedName>
        <fullName evidence="2">Uncharacterized protein</fullName>
    </submittedName>
</protein>
<keyword evidence="1" id="KW-0812">Transmembrane</keyword>
<dbReference type="EMBL" id="GGEC01065156">
    <property type="protein sequence ID" value="MBX45640.1"/>
    <property type="molecule type" value="Transcribed_RNA"/>
</dbReference>
<sequence>MVLGSFSSHAYSYQASFCVCVFFPHRIAYLAFLTHKAFISYYVFIVGFMLP</sequence>
<keyword evidence="1" id="KW-0472">Membrane</keyword>